<gene>
    <name evidence="3" type="ORF">HOLDEFILI_00462</name>
</gene>
<dbReference type="InterPro" id="IPR036365">
    <property type="entry name" value="PGBD-like_sf"/>
</dbReference>
<dbReference type="HOGENOM" id="CLU_092373_0_0_9"/>
<dbReference type="InterPro" id="IPR002477">
    <property type="entry name" value="Peptidoglycan-bd-like"/>
</dbReference>
<reference evidence="3 4" key="2">
    <citation type="submission" date="2009-02" db="EMBL/GenBank/DDBJ databases">
        <title>Draft genome sequence of Holdemania filiformis DSM 12042.</title>
        <authorList>
            <person name="Sudarsanam P."/>
            <person name="Ley R."/>
            <person name="Guruge J."/>
            <person name="Turnbaugh P.J."/>
            <person name="Mahowald M."/>
            <person name="Liep D."/>
            <person name="Gordon J."/>
        </authorList>
    </citation>
    <scope>NUCLEOTIDE SEQUENCE [LARGE SCALE GENOMIC DNA]</scope>
    <source>
        <strain evidence="3 4">DSM 12042</strain>
    </source>
</reference>
<dbReference type="InterPro" id="IPR036366">
    <property type="entry name" value="PGBDSf"/>
</dbReference>
<dbReference type="EMBL" id="ACCF01000029">
    <property type="protein sequence ID" value="EEF69381.1"/>
    <property type="molecule type" value="Genomic_DNA"/>
</dbReference>
<name>B9Y3T2_9FIRM</name>
<dbReference type="Proteomes" id="UP000005950">
    <property type="component" value="Unassembled WGS sequence"/>
</dbReference>
<organism evidence="3 4">
    <name type="scientific">Holdemania filiformis DSM 12042</name>
    <dbReference type="NCBI Taxonomy" id="545696"/>
    <lineage>
        <taxon>Bacteria</taxon>
        <taxon>Bacillati</taxon>
        <taxon>Bacillota</taxon>
        <taxon>Erysipelotrichia</taxon>
        <taxon>Erysipelotrichales</taxon>
        <taxon>Erysipelotrichaceae</taxon>
        <taxon>Holdemania</taxon>
    </lineage>
</organism>
<evidence type="ECO:0000259" key="2">
    <source>
        <dbReference type="Pfam" id="PF01471"/>
    </source>
</evidence>
<feature type="domain" description="Peptidoglycan binding-like" evidence="2">
    <location>
        <begin position="202"/>
        <end position="243"/>
    </location>
</feature>
<protein>
    <submittedName>
        <fullName evidence="3">Putative peptidoglycan binding domain protein</fullName>
    </submittedName>
</protein>
<dbReference type="STRING" id="545696.HOLDEFILI_00462"/>
<feature type="region of interest" description="Disordered" evidence="1">
    <location>
        <begin position="242"/>
        <end position="263"/>
    </location>
</feature>
<evidence type="ECO:0000313" key="4">
    <source>
        <dbReference type="Proteomes" id="UP000005950"/>
    </source>
</evidence>
<proteinExistence type="predicted"/>
<sequence length="263" mass="29855">MSWLALLDALFILLNFHEDRRLSTPFFFSRIDMNEEVRSMAKIMVYDPDTNQIYTEWREENDPMPYSYGRTLLVREFRGSSRSTVFWTTTTAMEAWNATRRTYGAAIPVGYAFKRIWEGGHGLQSQHYVGVSFDVGQRLSQSQRNQIWRTANNLGVWGYVEPLSMTPTWVHFDRRYARGACGGTSGFPTLREGSVGCYTLVLQDALNALGYSTRWLDGKFGNATRTALIQYQRDNGLGADGIAAARPGNASRRKSSVSGELRR</sequence>
<dbReference type="Pfam" id="PF01471">
    <property type="entry name" value="PG_binding_1"/>
    <property type="match status" value="1"/>
</dbReference>
<dbReference type="Gene3D" id="1.10.101.10">
    <property type="entry name" value="PGBD-like superfamily/PGBD"/>
    <property type="match status" value="1"/>
</dbReference>
<dbReference type="SUPFAM" id="SSF47090">
    <property type="entry name" value="PGBD-like"/>
    <property type="match status" value="1"/>
</dbReference>
<evidence type="ECO:0000256" key="1">
    <source>
        <dbReference type="SAM" id="MobiDB-lite"/>
    </source>
</evidence>
<dbReference type="eggNOG" id="COG3409">
    <property type="taxonomic scope" value="Bacteria"/>
</dbReference>
<reference evidence="3 4" key="1">
    <citation type="submission" date="2008-12" db="EMBL/GenBank/DDBJ databases">
        <authorList>
            <person name="Fulton L."/>
            <person name="Clifton S."/>
            <person name="Fulton B."/>
            <person name="Xu J."/>
            <person name="Minx P."/>
            <person name="Pepin K.H."/>
            <person name="Johnson M."/>
            <person name="Bhonagiri V."/>
            <person name="Nash W.E."/>
            <person name="Mardis E.R."/>
            <person name="Wilson R.K."/>
        </authorList>
    </citation>
    <scope>NUCLEOTIDE SEQUENCE [LARGE SCALE GENOMIC DNA]</scope>
    <source>
        <strain evidence="3 4">DSM 12042</strain>
    </source>
</reference>
<evidence type="ECO:0000313" key="3">
    <source>
        <dbReference type="EMBL" id="EEF69381.1"/>
    </source>
</evidence>
<accession>B9Y3T2</accession>
<comment type="caution">
    <text evidence="3">The sequence shown here is derived from an EMBL/GenBank/DDBJ whole genome shotgun (WGS) entry which is preliminary data.</text>
</comment>
<dbReference type="AlphaFoldDB" id="B9Y3T2"/>